<evidence type="ECO:0000313" key="8">
    <source>
        <dbReference type="EMBL" id="GGZ24610.1"/>
    </source>
</evidence>
<dbReference type="PANTHER" id="PTHR42693">
    <property type="entry name" value="ARYLSULFATASE FAMILY MEMBER"/>
    <property type="match status" value="1"/>
</dbReference>
<dbReference type="AlphaFoldDB" id="A0A918UPE2"/>
<dbReference type="Gene3D" id="3.40.720.10">
    <property type="entry name" value="Alkaline Phosphatase, subunit A"/>
    <property type="match status" value="1"/>
</dbReference>
<evidence type="ECO:0000256" key="4">
    <source>
        <dbReference type="ARBA" id="ARBA00022729"/>
    </source>
</evidence>
<comment type="caution">
    <text evidence="8">The sequence shown here is derived from an EMBL/GenBank/DDBJ whole genome shotgun (WGS) entry which is preliminary data.</text>
</comment>
<accession>A0A918UPE2</accession>
<dbReference type="CDD" id="cd16155">
    <property type="entry name" value="sulfatase_like"/>
    <property type="match status" value="1"/>
</dbReference>
<keyword evidence="4" id="KW-0732">Signal</keyword>
<evidence type="ECO:0000256" key="1">
    <source>
        <dbReference type="ARBA" id="ARBA00001913"/>
    </source>
</evidence>
<evidence type="ECO:0000256" key="5">
    <source>
        <dbReference type="ARBA" id="ARBA00022801"/>
    </source>
</evidence>
<keyword evidence="5" id="KW-0378">Hydrolase</keyword>
<reference evidence="8" key="1">
    <citation type="journal article" date="2014" name="Int. J. Syst. Evol. Microbiol.">
        <title>Complete genome sequence of Corynebacterium casei LMG S-19264T (=DSM 44701T), isolated from a smear-ripened cheese.</title>
        <authorList>
            <consortium name="US DOE Joint Genome Institute (JGI-PGF)"/>
            <person name="Walter F."/>
            <person name="Albersmeier A."/>
            <person name="Kalinowski J."/>
            <person name="Ruckert C."/>
        </authorList>
    </citation>
    <scope>NUCLEOTIDE SEQUENCE</scope>
    <source>
        <strain evidence="8">KCTC 12368</strain>
    </source>
</reference>
<gene>
    <name evidence="8" type="ORF">GCM10007049_16240</name>
</gene>
<dbReference type="InterPro" id="IPR024607">
    <property type="entry name" value="Sulfatase_CS"/>
</dbReference>
<keyword evidence="3" id="KW-0479">Metal-binding</keyword>
<organism evidence="8 9">
    <name type="scientific">Echinicola pacifica</name>
    <dbReference type="NCBI Taxonomy" id="346377"/>
    <lineage>
        <taxon>Bacteria</taxon>
        <taxon>Pseudomonadati</taxon>
        <taxon>Bacteroidota</taxon>
        <taxon>Cytophagia</taxon>
        <taxon>Cytophagales</taxon>
        <taxon>Cyclobacteriaceae</taxon>
        <taxon>Echinicola</taxon>
    </lineage>
</organism>
<dbReference type="EMBL" id="BMWX01000003">
    <property type="protein sequence ID" value="GGZ24610.1"/>
    <property type="molecule type" value="Genomic_DNA"/>
</dbReference>
<dbReference type="InterPro" id="IPR017850">
    <property type="entry name" value="Alkaline_phosphatase_core_sf"/>
</dbReference>
<dbReference type="PANTHER" id="PTHR42693:SF42">
    <property type="entry name" value="ARYLSULFATASE G"/>
    <property type="match status" value="1"/>
</dbReference>
<dbReference type="RefSeq" id="WP_018473513.1">
    <property type="nucleotide sequence ID" value="NZ_BMWX01000003.1"/>
</dbReference>
<dbReference type="InterPro" id="IPR000917">
    <property type="entry name" value="Sulfatase_N"/>
</dbReference>
<dbReference type="PROSITE" id="PS00149">
    <property type="entry name" value="SULFATASE_2"/>
    <property type="match status" value="1"/>
</dbReference>
<evidence type="ECO:0000259" key="7">
    <source>
        <dbReference type="Pfam" id="PF00884"/>
    </source>
</evidence>
<evidence type="ECO:0000256" key="6">
    <source>
        <dbReference type="ARBA" id="ARBA00022837"/>
    </source>
</evidence>
<comment type="similarity">
    <text evidence="2">Belongs to the sulfatase family.</text>
</comment>
<keyword evidence="6" id="KW-0106">Calcium</keyword>
<evidence type="ECO:0000256" key="2">
    <source>
        <dbReference type="ARBA" id="ARBA00008779"/>
    </source>
</evidence>
<name>A0A918UPE2_9BACT</name>
<dbReference type="SUPFAM" id="SSF53649">
    <property type="entry name" value="Alkaline phosphatase-like"/>
    <property type="match status" value="1"/>
</dbReference>
<dbReference type="Proteomes" id="UP000619457">
    <property type="component" value="Unassembled WGS sequence"/>
</dbReference>
<dbReference type="InterPro" id="IPR050738">
    <property type="entry name" value="Sulfatase"/>
</dbReference>
<dbReference type="GO" id="GO:0004065">
    <property type="term" value="F:arylsulfatase activity"/>
    <property type="evidence" value="ECO:0007669"/>
    <property type="project" value="TreeGrafter"/>
</dbReference>
<feature type="domain" description="Sulfatase N-terminal" evidence="7">
    <location>
        <begin position="32"/>
        <end position="393"/>
    </location>
</feature>
<evidence type="ECO:0000256" key="3">
    <source>
        <dbReference type="ARBA" id="ARBA00022723"/>
    </source>
</evidence>
<protein>
    <submittedName>
        <fullName evidence="8">Choline-sulfatase</fullName>
    </submittedName>
</protein>
<keyword evidence="9" id="KW-1185">Reference proteome</keyword>
<sequence length="518" mass="58724">MIRKTILLSGLFLQLFSGIGQVQGRQKADPKPNVLIIYTDDHRYSGVAALGGMQVRTPNMDRLIEDGLAFDNAFLMGAFTGATCVASRAMLLTGRNVFDLNGQGHTIPEDHPTIGEVFGQAGYQTYIIGKWHQDNASLARSFHGGAALMSRGIYWEDHFRMPLWDWDPQGNYPADKGYLIRRDHEGRWQRSSLEGMAHRGPISTEDFGPHTSEIFAYEAKKFLDEYQKEDPFLMYLAFHAPHDPRQAPRDFLNAYPPELIDLPPSYMPSHGFDNGHMFLRDEELAPWPRTRERMQQELASYYAIISHLDAQIGKVVNALKANGQYENTLIVLVGDSGLAVGNHGLLGKQNIYDEDGIHVPLVFSGGAIKQKGERREAYAYIHDIFPTIAELAGLSIPGSTDGKSLAKVILGEQESVRDYTYHAYRQFQRAYRKGDMKLIEYVRAGDSNKQLGEYEAGSRVTQLFDLSKDPWEIKNLAIFPEYFETVKTMRKEMKEKAVLLKDNKAQLDAAYDFWDYFE</sequence>
<proteinExistence type="inferred from homology"/>
<evidence type="ECO:0000313" key="9">
    <source>
        <dbReference type="Proteomes" id="UP000619457"/>
    </source>
</evidence>
<dbReference type="GO" id="GO:0046872">
    <property type="term" value="F:metal ion binding"/>
    <property type="evidence" value="ECO:0007669"/>
    <property type="project" value="UniProtKB-KW"/>
</dbReference>
<dbReference type="Pfam" id="PF00884">
    <property type="entry name" value="Sulfatase"/>
    <property type="match status" value="1"/>
</dbReference>
<comment type="cofactor">
    <cofactor evidence="1">
        <name>Ca(2+)</name>
        <dbReference type="ChEBI" id="CHEBI:29108"/>
    </cofactor>
</comment>
<reference evidence="8" key="2">
    <citation type="submission" date="2020-09" db="EMBL/GenBank/DDBJ databases">
        <authorList>
            <person name="Sun Q."/>
            <person name="Kim S."/>
        </authorList>
    </citation>
    <scope>NUCLEOTIDE SEQUENCE</scope>
    <source>
        <strain evidence="8">KCTC 12368</strain>
    </source>
</reference>